<dbReference type="InterPro" id="IPR003653">
    <property type="entry name" value="Peptidase_C48_C"/>
</dbReference>
<protein>
    <submittedName>
        <fullName evidence="7">Sentrin-specific protease 1-like isoform X1</fullName>
    </submittedName>
</protein>
<feature type="region of interest" description="Disordered" evidence="5">
    <location>
        <begin position="261"/>
        <end position="372"/>
    </location>
</feature>
<evidence type="ECO:0000313" key="7">
    <source>
        <dbReference type="EMBL" id="RXN38205.1"/>
    </source>
</evidence>
<evidence type="ECO:0000256" key="1">
    <source>
        <dbReference type="ARBA" id="ARBA00005234"/>
    </source>
</evidence>
<evidence type="ECO:0000256" key="3">
    <source>
        <dbReference type="ARBA" id="ARBA00022801"/>
    </source>
</evidence>
<dbReference type="InterPro" id="IPR036397">
    <property type="entry name" value="RNaseH_sf"/>
</dbReference>
<evidence type="ECO:0000259" key="6">
    <source>
        <dbReference type="Pfam" id="PF02902"/>
    </source>
</evidence>
<dbReference type="Gene3D" id="3.30.420.10">
    <property type="entry name" value="Ribonuclease H-like superfamily/Ribonuclease H"/>
    <property type="match status" value="1"/>
</dbReference>
<sequence length="657" mass="72346">MLTAGFVSLCWFGFEESLEEVELQVSGSDDDQTLESRPAVHISGVGLKQMVNCTMCGTKALPMVKQPFELVGMDLIGKLTTTESGNQSLCKLVGDKPNEWDKHLDAVMFGLRTKRQVTTKFSPYFLMFGREARYPSEIPENYRIDKTVEDTLSVEEVTESAIKMSEILKEAESNIAACQERVRKQRKRPLTKFNVGDKVWRQNVRMEQRKGGKLEPNFLGPYRIASLEGKSAGLEDETGVVIPKINIDHLRHCLEEVPRIPHKLKRRASPSPGPVISNAPSSAASPSPGPVISNAPSSAASPSPGPVISNAPFRPASPSSGPVISNAPFRPATPSPGPVISNAPSSAASPSPGPVISNAPFRPTSPSSDPVVSSASSSAVAGCFDTEKCVREAWGGKNVYVLLSKIGPFKLFYADILRTAPSQQLESEVMNAYMYHLVQKYNQHSKEKAVYIDSFEMTNIWQQKRAKTKVMIPQEKRALFLDPLGESKIKIKRCQDVTRSFMRQRGCNFSRWGCDKLPHAKQQDGSSCGPFVLKFAECILKNEPLDFSTSPQDVAELRMGIAICLLQNTDDLTDLCFLCGERDGPQNVTDWLEKLYALGMKPLLLIAHPPKMVTGTHTYQTKIMLPVHTQLSTSAKTCLENVNAIYKLMVEGEIALI</sequence>
<dbReference type="GO" id="GO:0003676">
    <property type="term" value="F:nucleic acid binding"/>
    <property type="evidence" value="ECO:0007669"/>
    <property type="project" value="InterPro"/>
</dbReference>
<keyword evidence="4" id="KW-0175">Coiled coil</keyword>
<dbReference type="AlphaFoldDB" id="A0A498P1V8"/>
<name>A0A498P1V8_LABRO</name>
<accession>A0A498P1V8</accession>
<feature type="coiled-coil region" evidence="4">
    <location>
        <begin position="154"/>
        <end position="188"/>
    </location>
</feature>
<feature type="compositionally biased region" description="Low complexity" evidence="5">
    <location>
        <begin position="274"/>
        <end position="309"/>
    </location>
</feature>
<dbReference type="STRING" id="84645.A0A498P1V8"/>
<keyword evidence="8" id="KW-1185">Reference proteome</keyword>
<feature type="domain" description="Ubiquitin-like protease family profile" evidence="6">
    <location>
        <begin position="476"/>
        <end position="562"/>
    </location>
</feature>
<keyword evidence="2 7" id="KW-0645">Protease</keyword>
<evidence type="ECO:0000256" key="2">
    <source>
        <dbReference type="ARBA" id="ARBA00022670"/>
    </source>
</evidence>
<comment type="similarity">
    <text evidence="1">Belongs to the peptidase C48 family.</text>
</comment>
<gene>
    <name evidence="7" type="ORF">ROHU_001336</name>
</gene>
<dbReference type="Proteomes" id="UP000290572">
    <property type="component" value="Unassembled WGS sequence"/>
</dbReference>
<dbReference type="GO" id="GO:0008234">
    <property type="term" value="F:cysteine-type peptidase activity"/>
    <property type="evidence" value="ECO:0007669"/>
    <property type="project" value="InterPro"/>
</dbReference>
<dbReference type="EMBL" id="QBIY01005047">
    <property type="protein sequence ID" value="RXN38205.1"/>
    <property type="molecule type" value="Genomic_DNA"/>
</dbReference>
<keyword evidence="3" id="KW-0378">Hydrolase</keyword>
<dbReference type="SUPFAM" id="SSF54001">
    <property type="entry name" value="Cysteine proteinases"/>
    <property type="match status" value="1"/>
</dbReference>
<evidence type="ECO:0000256" key="4">
    <source>
        <dbReference type="SAM" id="Coils"/>
    </source>
</evidence>
<dbReference type="Pfam" id="PF02902">
    <property type="entry name" value="Peptidase_C48"/>
    <property type="match status" value="1"/>
</dbReference>
<evidence type="ECO:0000313" key="8">
    <source>
        <dbReference type="Proteomes" id="UP000290572"/>
    </source>
</evidence>
<dbReference type="InterPro" id="IPR038765">
    <property type="entry name" value="Papain-like_cys_pep_sf"/>
</dbReference>
<organism evidence="7 8">
    <name type="scientific">Labeo rohita</name>
    <name type="common">Indian major carp</name>
    <name type="synonym">Cyprinus rohita</name>
    <dbReference type="NCBI Taxonomy" id="84645"/>
    <lineage>
        <taxon>Eukaryota</taxon>
        <taxon>Metazoa</taxon>
        <taxon>Chordata</taxon>
        <taxon>Craniata</taxon>
        <taxon>Vertebrata</taxon>
        <taxon>Euteleostomi</taxon>
        <taxon>Actinopterygii</taxon>
        <taxon>Neopterygii</taxon>
        <taxon>Teleostei</taxon>
        <taxon>Ostariophysi</taxon>
        <taxon>Cypriniformes</taxon>
        <taxon>Cyprinidae</taxon>
        <taxon>Labeoninae</taxon>
        <taxon>Labeonini</taxon>
        <taxon>Labeo</taxon>
    </lineage>
</organism>
<reference evidence="7 8" key="1">
    <citation type="submission" date="2018-03" db="EMBL/GenBank/DDBJ databases">
        <title>Draft genome sequence of Rohu Carp (Labeo rohita).</title>
        <authorList>
            <person name="Das P."/>
            <person name="Kushwaha B."/>
            <person name="Joshi C.G."/>
            <person name="Kumar D."/>
            <person name="Nagpure N.S."/>
            <person name="Sahoo L."/>
            <person name="Das S.P."/>
            <person name="Bit A."/>
            <person name="Patnaik S."/>
            <person name="Meher P.K."/>
            <person name="Jayasankar P."/>
            <person name="Koringa P.G."/>
            <person name="Patel N.V."/>
            <person name="Hinsu A.T."/>
            <person name="Kumar R."/>
            <person name="Pandey M."/>
            <person name="Agarwal S."/>
            <person name="Srivastava S."/>
            <person name="Singh M."/>
            <person name="Iquebal M.A."/>
            <person name="Jaiswal S."/>
            <person name="Angadi U.B."/>
            <person name="Kumar N."/>
            <person name="Raza M."/>
            <person name="Shah T.M."/>
            <person name="Rai A."/>
            <person name="Jena J.K."/>
        </authorList>
    </citation>
    <scope>NUCLEOTIDE SEQUENCE [LARGE SCALE GENOMIC DNA]</scope>
    <source>
        <strain evidence="7">DASCIFA01</strain>
        <tissue evidence="7">Testis</tissue>
    </source>
</reference>
<comment type="caution">
    <text evidence="7">The sequence shown here is derived from an EMBL/GenBank/DDBJ whole genome shotgun (WGS) entry which is preliminary data.</text>
</comment>
<dbReference type="GO" id="GO:0006508">
    <property type="term" value="P:proteolysis"/>
    <property type="evidence" value="ECO:0007669"/>
    <property type="project" value="UniProtKB-KW"/>
</dbReference>
<proteinExistence type="inferred from homology"/>
<evidence type="ECO:0000256" key="5">
    <source>
        <dbReference type="SAM" id="MobiDB-lite"/>
    </source>
</evidence>
<feature type="compositionally biased region" description="Low complexity" evidence="5">
    <location>
        <begin position="338"/>
        <end position="357"/>
    </location>
</feature>
<dbReference type="Gene3D" id="3.40.395.10">
    <property type="entry name" value="Adenoviral Proteinase, Chain A"/>
    <property type="match status" value="2"/>
</dbReference>